<dbReference type="Gene3D" id="3.40.50.140">
    <property type="match status" value="1"/>
</dbReference>
<dbReference type="InterPro" id="IPR023406">
    <property type="entry name" value="Topo_IA_AS"/>
</dbReference>
<dbReference type="PANTHER" id="PTHR42785">
    <property type="entry name" value="DNA TOPOISOMERASE, TYPE IA, CORE"/>
    <property type="match status" value="1"/>
</dbReference>
<keyword evidence="5" id="KW-0238">DNA-binding</keyword>
<dbReference type="GO" id="GO:0003677">
    <property type="term" value="F:DNA binding"/>
    <property type="evidence" value="ECO:0007669"/>
    <property type="project" value="UniProtKB-KW"/>
</dbReference>
<feature type="domain" description="Toprim" evidence="8">
    <location>
        <begin position="7"/>
        <end position="117"/>
    </location>
</feature>
<sequence length="484" mass="54461">LATDTKRDLVIVESPSKARTVGRFLGKNYVVLASMGHVRDLPKDWDVEDIDNNFQAPYVNTKKTLIAEIKKAAKQAESIYLATDPDREGEAISWHLVEAAKLGNSKDLKRVVFHEITDSAVQEAFAHPRQIDMHLVNAQQARRVLDRGVGYKGSNFLWSKIPGGRRKGLSAGRVQSIALKIIVDREREIEAFKPQEYWVITADLQTQSARDKHLFSASLKTVPGQKGKPVINNETAAMVIKEDLERAVYKVSNVTRREARQRTRPPFTTSTLQQQAARSFRFSASHTMRIAQGLYEGIVQQNSEPEGLITYMRTDSTNLAENALTAAEKFIVTKYGADYSSGPRRYKTKSKSAQEAHEAIRPTSIENTPEKIARYLSPEQLRLYTMIWKRTIASQMTDAIVDNTGVDIKAIATNGKEYIVRATGSVIKFDGFRKLYIETKDEDSQNDESAQLPSLQEGDSLEKQTINADQKFTQPPHRFTEANL</sequence>
<dbReference type="AlphaFoldDB" id="A0A382E236"/>
<accession>A0A382E236</accession>
<comment type="catalytic activity">
    <reaction evidence="1">
        <text>ATP-independent breakage of single-stranded DNA, followed by passage and rejoining.</text>
        <dbReference type="EC" id="5.6.2.1"/>
    </reaction>
</comment>
<dbReference type="PROSITE" id="PS00396">
    <property type="entry name" value="TOPO_IA_1"/>
    <property type="match status" value="1"/>
</dbReference>
<dbReference type="EC" id="5.6.2.1" evidence="3"/>
<evidence type="ECO:0000259" key="8">
    <source>
        <dbReference type="PROSITE" id="PS50880"/>
    </source>
</evidence>
<dbReference type="InterPro" id="IPR003601">
    <property type="entry name" value="Topo_IA_2"/>
</dbReference>
<dbReference type="CDD" id="cd03363">
    <property type="entry name" value="TOPRIM_TopoIA_TopoI"/>
    <property type="match status" value="1"/>
</dbReference>
<dbReference type="Gene3D" id="2.70.20.10">
    <property type="entry name" value="Topoisomerase I, domain 3"/>
    <property type="match status" value="1"/>
</dbReference>
<evidence type="ECO:0000256" key="1">
    <source>
        <dbReference type="ARBA" id="ARBA00000213"/>
    </source>
</evidence>
<dbReference type="Pfam" id="PF01751">
    <property type="entry name" value="Toprim"/>
    <property type="match status" value="1"/>
</dbReference>
<dbReference type="PRINTS" id="PR00417">
    <property type="entry name" value="PRTPISMRASEI"/>
</dbReference>
<dbReference type="SMART" id="SM00437">
    <property type="entry name" value="TOP1Ac"/>
    <property type="match status" value="1"/>
</dbReference>
<organism evidence="10">
    <name type="scientific">marine metagenome</name>
    <dbReference type="NCBI Taxonomy" id="408172"/>
    <lineage>
        <taxon>unclassified sequences</taxon>
        <taxon>metagenomes</taxon>
        <taxon>ecological metagenomes</taxon>
    </lineage>
</organism>
<dbReference type="InterPro" id="IPR003602">
    <property type="entry name" value="Topo_IA_DNA-bd_dom"/>
</dbReference>
<gene>
    <name evidence="10" type="ORF">METZ01_LOCUS196761</name>
</gene>
<dbReference type="Pfam" id="PF01131">
    <property type="entry name" value="Topoisom_bac"/>
    <property type="match status" value="1"/>
</dbReference>
<dbReference type="InterPro" id="IPR013825">
    <property type="entry name" value="Topo_IA_cen_sub2"/>
</dbReference>
<dbReference type="InterPro" id="IPR013826">
    <property type="entry name" value="Topo_IA_cen_sub3"/>
</dbReference>
<keyword evidence="4" id="KW-0799">Topoisomerase</keyword>
<reference evidence="10" key="1">
    <citation type="submission" date="2018-05" db="EMBL/GenBank/DDBJ databases">
        <authorList>
            <person name="Lanie J.A."/>
            <person name="Ng W.-L."/>
            <person name="Kazmierczak K.M."/>
            <person name="Andrzejewski T.M."/>
            <person name="Davidsen T.M."/>
            <person name="Wayne K.J."/>
            <person name="Tettelin H."/>
            <person name="Glass J.I."/>
            <person name="Rusch D."/>
            <person name="Podicherti R."/>
            <person name="Tsui H.-C.T."/>
            <person name="Winkler M.E."/>
        </authorList>
    </citation>
    <scope>NUCLEOTIDE SEQUENCE</scope>
</reference>
<feature type="non-terminal residue" evidence="10">
    <location>
        <position position="1"/>
    </location>
</feature>
<dbReference type="InterPro" id="IPR006171">
    <property type="entry name" value="TOPRIM_dom"/>
</dbReference>
<dbReference type="PROSITE" id="PS52039">
    <property type="entry name" value="TOPO_IA_2"/>
    <property type="match status" value="1"/>
</dbReference>
<evidence type="ECO:0000256" key="3">
    <source>
        <dbReference type="ARBA" id="ARBA00012891"/>
    </source>
</evidence>
<feature type="compositionally biased region" description="Polar residues" evidence="7">
    <location>
        <begin position="463"/>
        <end position="473"/>
    </location>
</feature>
<dbReference type="EMBL" id="UINC01041946">
    <property type="protein sequence ID" value="SVB43907.1"/>
    <property type="molecule type" value="Genomic_DNA"/>
</dbReference>
<evidence type="ECO:0000256" key="4">
    <source>
        <dbReference type="ARBA" id="ARBA00023029"/>
    </source>
</evidence>
<dbReference type="PANTHER" id="PTHR42785:SF1">
    <property type="entry name" value="DNA TOPOISOMERASE"/>
    <property type="match status" value="1"/>
</dbReference>
<protein>
    <recommendedName>
        <fullName evidence="3">DNA topoisomerase</fullName>
        <ecNumber evidence="3">5.6.2.1</ecNumber>
    </recommendedName>
</protein>
<feature type="non-terminal residue" evidence="10">
    <location>
        <position position="484"/>
    </location>
</feature>
<dbReference type="InterPro" id="IPR023405">
    <property type="entry name" value="Topo_IA_core_domain"/>
</dbReference>
<evidence type="ECO:0000313" key="10">
    <source>
        <dbReference type="EMBL" id="SVB43907.1"/>
    </source>
</evidence>
<proteinExistence type="inferred from homology"/>
<dbReference type="SMART" id="SM00436">
    <property type="entry name" value="TOP1Bc"/>
    <property type="match status" value="1"/>
</dbReference>
<feature type="domain" description="Topo IA-type catalytic" evidence="9">
    <location>
        <begin position="132"/>
        <end position="484"/>
    </location>
</feature>
<dbReference type="SMART" id="SM00493">
    <property type="entry name" value="TOPRIM"/>
    <property type="match status" value="1"/>
</dbReference>
<dbReference type="InterPro" id="IPR034149">
    <property type="entry name" value="TOPRIM_TopoI"/>
</dbReference>
<evidence type="ECO:0000256" key="7">
    <source>
        <dbReference type="SAM" id="MobiDB-lite"/>
    </source>
</evidence>
<dbReference type="InterPro" id="IPR013497">
    <property type="entry name" value="Topo_IA_cen"/>
</dbReference>
<keyword evidence="6" id="KW-0413">Isomerase</keyword>
<name>A0A382E236_9ZZZZ</name>
<evidence type="ECO:0000256" key="5">
    <source>
        <dbReference type="ARBA" id="ARBA00023125"/>
    </source>
</evidence>
<dbReference type="SUPFAM" id="SSF56712">
    <property type="entry name" value="Prokaryotic type I DNA topoisomerase"/>
    <property type="match status" value="1"/>
</dbReference>
<evidence type="ECO:0000256" key="2">
    <source>
        <dbReference type="ARBA" id="ARBA00009446"/>
    </source>
</evidence>
<comment type="similarity">
    <text evidence="2">Belongs to the type IA topoisomerase family.</text>
</comment>
<dbReference type="NCBIfam" id="TIGR01051">
    <property type="entry name" value="topA_bact"/>
    <property type="match status" value="1"/>
</dbReference>
<dbReference type="InterPro" id="IPR013824">
    <property type="entry name" value="Topo_IA_cen_sub1"/>
</dbReference>
<dbReference type="GO" id="GO:0003917">
    <property type="term" value="F:DNA topoisomerase type I (single strand cut, ATP-independent) activity"/>
    <property type="evidence" value="ECO:0007669"/>
    <property type="project" value="UniProtKB-EC"/>
</dbReference>
<evidence type="ECO:0000256" key="6">
    <source>
        <dbReference type="ARBA" id="ARBA00023235"/>
    </source>
</evidence>
<dbReference type="Gene3D" id="1.10.290.10">
    <property type="entry name" value="Topoisomerase I, domain 4"/>
    <property type="match status" value="1"/>
</dbReference>
<dbReference type="CDD" id="cd00186">
    <property type="entry name" value="TOP1Ac"/>
    <property type="match status" value="1"/>
</dbReference>
<dbReference type="InterPro" id="IPR000380">
    <property type="entry name" value="Topo_IA"/>
</dbReference>
<dbReference type="InterPro" id="IPR005733">
    <property type="entry name" value="TopoI_bac-type"/>
</dbReference>
<dbReference type="PROSITE" id="PS50880">
    <property type="entry name" value="TOPRIM"/>
    <property type="match status" value="1"/>
</dbReference>
<evidence type="ECO:0000259" key="9">
    <source>
        <dbReference type="PROSITE" id="PS52039"/>
    </source>
</evidence>
<feature type="region of interest" description="Disordered" evidence="7">
    <location>
        <begin position="440"/>
        <end position="484"/>
    </location>
</feature>
<dbReference type="GO" id="GO:0006265">
    <property type="term" value="P:DNA topological change"/>
    <property type="evidence" value="ECO:0007669"/>
    <property type="project" value="InterPro"/>
</dbReference>
<dbReference type="Gene3D" id="1.10.460.10">
    <property type="entry name" value="Topoisomerase I, domain 2"/>
    <property type="match status" value="1"/>
</dbReference>